<dbReference type="OrthoDB" id="47602at2759"/>
<dbReference type="Gene3D" id="3.40.50.300">
    <property type="entry name" value="P-loop containing nucleotide triphosphate hydrolases"/>
    <property type="match status" value="1"/>
</dbReference>
<keyword evidence="1" id="KW-0808">Transferase</keyword>
<dbReference type="PANTHER" id="PTHR10605:SF56">
    <property type="entry name" value="BIFUNCTIONAL HEPARAN SULFATE N-DEACETYLASE_N-SULFOTRANSFERASE"/>
    <property type="match status" value="1"/>
</dbReference>
<feature type="binding site" evidence="2">
    <location>
        <position position="125"/>
    </location>
    <ligand>
        <name>3'-phosphoadenylyl sulfate</name>
        <dbReference type="ChEBI" id="CHEBI:58339"/>
    </ligand>
</feature>
<dbReference type="SUPFAM" id="SSF52540">
    <property type="entry name" value="P-loop containing nucleoside triphosphate hydrolases"/>
    <property type="match status" value="1"/>
</dbReference>
<dbReference type="AlphaFoldDB" id="A0A8J2SBY8"/>
<sequence>MMKRGALIATLLARAAADCTIDDTTPVTIIAGASHAGADTLHDSLRKALALPDRKRNEVHHFNDVASYGKGNDHYWQSLGCTGQVMVDESPGYLAHSVALLRAASQVPRARWVVLLREPVERALSHFMHLPRKQGGGQGSLKGFMEAIEEERSCIDAALHARAAHGHADITHESGDALYPRLAARYAFEHCADHLPGGGRQARAHGSAHFGKEHGLLSLSLYAPQLEHAARMASKMDLASPLVVVSSKAFHDDAAGTVSAIVGALGLGLGKTSNAAPAFVDRRTELDAAAVEALDLLFEHPNCALAAVVNNRTLVPHAIGLEHDAAWLPLDMKCNAHGKAVHPQPRVDREEL</sequence>
<proteinExistence type="predicted"/>
<dbReference type="PANTHER" id="PTHR10605">
    <property type="entry name" value="HEPARAN SULFATE SULFOTRANSFERASE"/>
    <property type="match status" value="1"/>
</dbReference>
<gene>
    <name evidence="4" type="ORF">PECAL_2P30830</name>
</gene>
<feature type="binding site" evidence="2">
    <location>
        <position position="117"/>
    </location>
    <ligand>
        <name>3'-phosphoadenylyl sulfate</name>
        <dbReference type="ChEBI" id="CHEBI:58339"/>
    </ligand>
</feature>
<dbReference type="GO" id="GO:0008146">
    <property type="term" value="F:sulfotransferase activity"/>
    <property type="evidence" value="ECO:0007669"/>
    <property type="project" value="InterPro"/>
</dbReference>
<protein>
    <recommendedName>
        <fullName evidence="6">Sulfotransferase domain-containing protein</fullName>
    </recommendedName>
</protein>
<evidence type="ECO:0008006" key="6">
    <source>
        <dbReference type="Google" id="ProtNLM"/>
    </source>
</evidence>
<evidence type="ECO:0000256" key="3">
    <source>
        <dbReference type="SAM" id="SignalP"/>
    </source>
</evidence>
<dbReference type="InterPro" id="IPR027417">
    <property type="entry name" value="P-loop_NTPase"/>
</dbReference>
<accession>A0A8J2SBY8</accession>
<organism evidence="4 5">
    <name type="scientific">Pelagomonas calceolata</name>
    <dbReference type="NCBI Taxonomy" id="35677"/>
    <lineage>
        <taxon>Eukaryota</taxon>
        <taxon>Sar</taxon>
        <taxon>Stramenopiles</taxon>
        <taxon>Ochrophyta</taxon>
        <taxon>Pelagophyceae</taxon>
        <taxon>Pelagomonadales</taxon>
        <taxon>Pelagomonadaceae</taxon>
        <taxon>Pelagomonas</taxon>
    </lineage>
</organism>
<name>A0A8J2SBY8_9STRA</name>
<evidence type="ECO:0000256" key="1">
    <source>
        <dbReference type="ARBA" id="ARBA00022679"/>
    </source>
</evidence>
<dbReference type="InterPro" id="IPR037359">
    <property type="entry name" value="NST/OST"/>
</dbReference>
<keyword evidence="5" id="KW-1185">Reference proteome</keyword>
<evidence type="ECO:0000313" key="5">
    <source>
        <dbReference type="Proteomes" id="UP000789595"/>
    </source>
</evidence>
<feature type="chain" id="PRO_5035213121" description="Sulfotransferase domain-containing protein" evidence="3">
    <location>
        <begin position="18"/>
        <end position="352"/>
    </location>
</feature>
<evidence type="ECO:0000313" key="4">
    <source>
        <dbReference type="EMBL" id="CAH0369938.1"/>
    </source>
</evidence>
<reference evidence="4" key="1">
    <citation type="submission" date="2021-11" db="EMBL/GenBank/DDBJ databases">
        <authorList>
            <consortium name="Genoscope - CEA"/>
            <person name="William W."/>
        </authorList>
    </citation>
    <scope>NUCLEOTIDE SEQUENCE</scope>
</reference>
<dbReference type="EMBL" id="CAKKNE010000002">
    <property type="protein sequence ID" value="CAH0369938.1"/>
    <property type="molecule type" value="Genomic_DNA"/>
</dbReference>
<comment type="caution">
    <text evidence="4">The sequence shown here is derived from an EMBL/GenBank/DDBJ whole genome shotgun (WGS) entry which is preliminary data.</text>
</comment>
<dbReference type="Proteomes" id="UP000789595">
    <property type="component" value="Unassembled WGS sequence"/>
</dbReference>
<keyword evidence="3" id="KW-0732">Signal</keyword>
<evidence type="ECO:0000256" key="2">
    <source>
        <dbReference type="PIRSR" id="PIRSR637359-2"/>
    </source>
</evidence>
<feature type="signal peptide" evidence="3">
    <location>
        <begin position="1"/>
        <end position="17"/>
    </location>
</feature>